<name>A0AAN5CD80_9BILA</name>
<dbReference type="Proteomes" id="UP001328107">
    <property type="component" value="Unassembled WGS sequence"/>
</dbReference>
<gene>
    <name evidence="2" type="ORF">PMAYCL1PPCAC_09377</name>
</gene>
<keyword evidence="3" id="KW-1185">Reference proteome</keyword>
<feature type="coiled-coil region" evidence="1">
    <location>
        <begin position="122"/>
        <end position="338"/>
    </location>
</feature>
<accession>A0AAN5CD80</accession>
<keyword evidence="1" id="KW-0175">Coiled coil</keyword>
<organism evidence="2 3">
    <name type="scientific">Pristionchus mayeri</name>
    <dbReference type="NCBI Taxonomy" id="1317129"/>
    <lineage>
        <taxon>Eukaryota</taxon>
        <taxon>Metazoa</taxon>
        <taxon>Ecdysozoa</taxon>
        <taxon>Nematoda</taxon>
        <taxon>Chromadorea</taxon>
        <taxon>Rhabditida</taxon>
        <taxon>Rhabditina</taxon>
        <taxon>Diplogasteromorpha</taxon>
        <taxon>Diplogasteroidea</taxon>
        <taxon>Neodiplogasteridae</taxon>
        <taxon>Pristionchus</taxon>
    </lineage>
</organism>
<evidence type="ECO:0000313" key="3">
    <source>
        <dbReference type="Proteomes" id="UP001328107"/>
    </source>
</evidence>
<feature type="non-terminal residue" evidence="2">
    <location>
        <position position="339"/>
    </location>
</feature>
<protein>
    <submittedName>
        <fullName evidence="2">Uncharacterized protein</fullName>
    </submittedName>
</protein>
<comment type="caution">
    <text evidence="2">The sequence shown here is derived from an EMBL/GenBank/DDBJ whole genome shotgun (WGS) entry which is preliminary data.</text>
</comment>
<evidence type="ECO:0000313" key="2">
    <source>
        <dbReference type="EMBL" id="GMR39182.1"/>
    </source>
</evidence>
<reference evidence="3" key="1">
    <citation type="submission" date="2022-10" db="EMBL/GenBank/DDBJ databases">
        <title>Genome assembly of Pristionchus species.</title>
        <authorList>
            <person name="Yoshida K."/>
            <person name="Sommer R.J."/>
        </authorList>
    </citation>
    <scope>NUCLEOTIDE SEQUENCE [LARGE SCALE GENOMIC DNA]</scope>
    <source>
        <strain evidence="3">RS5460</strain>
    </source>
</reference>
<dbReference type="EMBL" id="BTRK01000002">
    <property type="protein sequence ID" value="GMR39182.1"/>
    <property type="molecule type" value="Genomic_DNA"/>
</dbReference>
<proteinExistence type="predicted"/>
<evidence type="ECO:0000256" key="1">
    <source>
        <dbReference type="SAM" id="Coils"/>
    </source>
</evidence>
<dbReference type="AlphaFoldDB" id="A0AAN5CD80"/>
<sequence>MRYEFSLYARDSSHFLYITGSDRVFTLDTITMEFLPPLRTNNIYLHSIAGVHDGFITADSTIDDELYLVTARLPKEYSETSVTINGETITYDVFVERYKDMETLLKDVLEGSGHHKERNNKEEELNLRISDLQKVVSDMINEKETIQRVDEARLTELKMSINQLEKKHAEQGQTIGSLTGEKTAMLITISDLRKESQKSHQENHQIQQLREDYLEIQSKNDKLTQEKALLQQANDKMLKTNNELRNVSLKSTEETHQIQQLREDYLELQSKSEKLTNEKIALQLANEKLQRSISELINDKHRNLSSIEDENAELQRKIAVLSQEKDRAERKNDSDLAEV</sequence>